<proteinExistence type="inferred from homology"/>
<dbReference type="SUPFAM" id="SSF103196">
    <property type="entry name" value="Roadblock/LC7 domain"/>
    <property type="match status" value="1"/>
</dbReference>
<evidence type="ECO:0000313" key="5">
    <source>
        <dbReference type="EnsemblMetazoa" id="GPPI005666-PA"/>
    </source>
</evidence>
<dbReference type="Proteomes" id="UP000092460">
    <property type="component" value="Unassembled WGS sequence"/>
</dbReference>
<protein>
    <recommendedName>
        <fullName evidence="4">Late endosomal/lysosomal adaptor and MAPK and MTOR activator 4</fullName>
    </recommendedName>
</protein>
<dbReference type="GO" id="GO:0005085">
    <property type="term" value="F:guanyl-nucleotide exchange factor activity"/>
    <property type="evidence" value="ECO:0007669"/>
    <property type="project" value="TreeGrafter"/>
</dbReference>
<dbReference type="STRING" id="67801.A0A1B0ARA8"/>
<dbReference type="InterPro" id="IPR034601">
    <property type="entry name" value="LAMTOR4"/>
</dbReference>
<dbReference type="GO" id="GO:0071986">
    <property type="term" value="C:Ragulator complex"/>
    <property type="evidence" value="ECO:0007669"/>
    <property type="project" value="InterPro"/>
</dbReference>
<dbReference type="GO" id="GO:0005764">
    <property type="term" value="C:lysosome"/>
    <property type="evidence" value="ECO:0007669"/>
    <property type="project" value="UniProtKB-SubCell"/>
</dbReference>
<comment type="similarity">
    <text evidence="2">Belongs to the LAMTOR4 family.</text>
</comment>
<reference evidence="5" key="2">
    <citation type="submission" date="2020-05" db="UniProtKB">
        <authorList>
            <consortium name="EnsemblMetazoa"/>
        </authorList>
    </citation>
    <scope>IDENTIFICATION</scope>
    <source>
        <strain evidence="5">IAEA</strain>
    </source>
</reference>
<organism evidence="5 6">
    <name type="scientific">Glossina palpalis gambiensis</name>
    <dbReference type="NCBI Taxonomy" id="67801"/>
    <lineage>
        <taxon>Eukaryota</taxon>
        <taxon>Metazoa</taxon>
        <taxon>Ecdysozoa</taxon>
        <taxon>Arthropoda</taxon>
        <taxon>Hexapoda</taxon>
        <taxon>Insecta</taxon>
        <taxon>Pterygota</taxon>
        <taxon>Neoptera</taxon>
        <taxon>Endopterygota</taxon>
        <taxon>Diptera</taxon>
        <taxon>Brachycera</taxon>
        <taxon>Muscomorpha</taxon>
        <taxon>Hippoboscoidea</taxon>
        <taxon>Glossinidae</taxon>
        <taxon>Glossina</taxon>
    </lineage>
</organism>
<evidence type="ECO:0000256" key="1">
    <source>
        <dbReference type="ARBA" id="ARBA00004371"/>
    </source>
</evidence>
<dbReference type="VEuPathDB" id="VectorBase:GPPI005666"/>
<dbReference type="EMBL" id="JXJN01002301">
    <property type="status" value="NOT_ANNOTATED_CDS"/>
    <property type="molecule type" value="Genomic_DNA"/>
</dbReference>
<dbReference type="PANTHER" id="PTHR33967">
    <property type="entry name" value="RAGULATOR COMPLEX PROTEIN LAMTOR4"/>
    <property type="match status" value="1"/>
</dbReference>
<reference evidence="6" key="1">
    <citation type="submission" date="2015-01" db="EMBL/GenBank/DDBJ databases">
        <authorList>
            <person name="Aksoy S."/>
            <person name="Warren W."/>
            <person name="Wilson R.K."/>
        </authorList>
    </citation>
    <scope>NUCLEOTIDE SEQUENCE [LARGE SCALE GENOMIC DNA]</scope>
    <source>
        <strain evidence="6">IAEA</strain>
    </source>
</reference>
<evidence type="ECO:0000256" key="2">
    <source>
        <dbReference type="ARBA" id="ARBA00010627"/>
    </source>
</evidence>
<evidence type="ECO:0000256" key="4">
    <source>
        <dbReference type="ARBA" id="ARBA00032690"/>
    </source>
</evidence>
<dbReference type="EnsemblMetazoa" id="GPPI005666-RA">
    <property type="protein sequence ID" value="GPPI005666-PA"/>
    <property type="gene ID" value="GPPI005666"/>
</dbReference>
<comment type="subcellular location">
    <subcellularLocation>
        <location evidence="1">Lysosome</location>
    </subcellularLocation>
</comment>
<keyword evidence="6" id="KW-1185">Reference proteome</keyword>
<accession>A0A1B0ARA8</accession>
<name>A0A1B0ARA8_9MUSC</name>
<dbReference type="GO" id="GO:0032008">
    <property type="term" value="P:positive regulation of TOR signaling"/>
    <property type="evidence" value="ECO:0007669"/>
    <property type="project" value="InterPro"/>
</dbReference>
<dbReference type="GO" id="GO:0071230">
    <property type="term" value="P:cellular response to amino acid stimulus"/>
    <property type="evidence" value="ECO:0007669"/>
    <property type="project" value="InterPro"/>
</dbReference>
<dbReference type="AlphaFoldDB" id="A0A1B0ARA8"/>
<evidence type="ECO:0000313" key="6">
    <source>
        <dbReference type="Proteomes" id="UP000092460"/>
    </source>
</evidence>
<keyword evidence="3" id="KW-0458">Lysosome</keyword>
<dbReference type="PANTHER" id="PTHR33967:SF1">
    <property type="entry name" value="RAGULATOR COMPLEX PROTEIN LAMTOR4"/>
    <property type="match status" value="1"/>
</dbReference>
<sequence>MIMNRLSNQIGYLILKEDGAVLESGGELENDERRANIFQGLVNITENVDENFMPNSGCERISIVYEDHSYNICMSNRRIFIVKLRNTMSHVGITGSSNNGNVFSSSENGAVPTTALLT</sequence>
<evidence type="ECO:0000256" key="3">
    <source>
        <dbReference type="ARBA" id="ARBA00023228"/>
    </source>
</evidence>